<proteinExistence type="predicted"/>
<evidence type="ECO:0000259" key="1">
    <source>
        <dbReference type="Pfam" id="PF03551"/>
    </source>
</evidence>
<organism evidence="2 3">
    <name type="scientific">Ornithinibacillus caprae</name>
    <dbReference type="NCBI Taxonomy" id="2678566"/>
    <lineage>
        <taxon>Bacteria</taxon>
        <taxon>Bacillati</taxon>
        <taxon>Bacillota</taxon>
        <taxon>Bacilli</taxon>
        <taxon>Bacillales</taxon>
        <taxon>Bacillaceae</taxon>
        <taxon>Ornithinibacillus</taxon>
    </lineage>
</organism>
<dbReference type="AlphaFoldDB" id="A0A6N8FKK4"/>
<evidence type="ECO:0000313" key="3">
    <source>
        <dbReference type="Proteomes" id="UP000469125"/>
    </source>
</evidence>
<accession>A0A6N8FKK4</accession>
<dbReference type="InterPro" id="IPR052509">
    <property type="entry name" value="Metal_resp_DNA-bind_regulator"/>
</dbReference>
<dbReference type="SUPFAM" id="SSF46785">
    <property type="entry name" value="Winged helix' DNA-binding domain"/>
    <property type="match status" value="1"/>
</dbReference>
<name>A0A6N8FKK4_9BACI</name>
<evidence type="ECO:0000313" key="2">
    <source>
        <dbReference type="EMBL" id="MUK89246.1"/>
    </source>
</evidence>
<gene>
    <name evidence="2" type="ORF">GMD78_12770</name>
</gene>
<dbReference type="RefSeq" id="WP_155669223.1">
    <property type="nucleotide sequence ID" value="NZ_WOCA01000010.1"/>
</dbReference>
<comment type="caution">
    <text evidence="2">The sequence shown here is derived from an EMBL/GenBank/DDBJ whole genome shotgun (WGS) entry which is preliminary data.</text>
</comment>
<feature type="domain" description="Transcription regulator PadR N-terminal" evidence="1">
    <location>
        <begin position="23"/>
        <end position="88"/>
    </location>
</feature>
<dbReference type="InterPro" id="IPR036390">
    <property type="entry name" value="WH_DNA-bd_sf"/>
</dbReference>
<reference evidence="2 3" key="1">
    <citation type="submission" date="2019-11" db="EMBL/GenBank/DDBJ databases">
        <authorList>
            <person name="Li X."/>
        </authorList>
    </citation>
    <scope>NUCLEOTIDE SEQUENCE [LARGE SCALE GENOMIC DNA]</scope>
    <source>
        <strain evidence="2 3">L9</strain>
    </source>
</reference>
<dbReference type="PANTHER" id="PTHR33169">
    <property type="entry name" value="PADR-FAMILY TRANSCRIPTIONAL REGULATOR"/>
    <property type="match status" value="1"/>
</dbReference>
<dbReference type="InterPro" id="IPR036388">
    <property type="entry name" value="WH-like_DNA-bd_sf"/>
</dbReference>
<sequence>MSKQPEEFLPLSQATYYILLSLREIRHGYGIIKDVEEISRGEVIMGPGTLYGALSKLEKQNIITKAKNDDDDRRKYYELTNLGIQVLQLEFSRLKSLVENAKYIMKNMEG</sequence>
<dbReference type="PANTHER" id="PTHR33169:SF13">
    <property type="entry name" value="PADR-FAMILY TRANSCRIPTIONAL REGULATOR"/>
    <property type="match status" value="1"/>
</dbReference>
<dbReference type="InterPro" id="IPR005149">
    <property type="entry name" value="Tscrpt_reg_PadR_N"/>
</dbReference>
<dbReference type="Proteomes" id="UP000469125">
    <property type="component" value="Unassembled WGS sequence"/>
</dbReference>
<protein>
    <submittedName>
        <fullName evidence="2">PadR family transcriptional regulator</fullName>
    </submittedName>
</protein>
<dbReference type="Gene3D" id="1.10.10.10">
    <property type="entry name" value="Winged helix-like DNA-binding domain superfamily/Winged helix DNA-binding domain"/>
    <property type="match status" value="1"/>
</dbReference>
<dbReference type="EMBL" id="WOCA01000010">
    <property type="protein sequence ID" value="MUK89246.1"/>
    <property type="molecule type" value="Genomic_DNA"/>
</dbReference>
<keyword evidence="3" id="KW-1185">Reference proteome</keyword>
<dbReference type="Pfam" id="PF03551">
    <property type="entry name" value="PadR"/>
    <property type="match status" value="1"/>
</dbReference>